<evidence type="ECO:0000313" key="3">
    <source>
        <dbReference type="EMBL" id="TNN56295.1"/>
    </source>
</evidence>
<dbReference type="Proteomes" id="UP000314294">
    <property type="component" value="Unassembled WGS sequence"/>
</dbReference>
<name>A0A4Z2GT64_9TELE</name>
<comment type="caution">
    <text evidence="3">The sequence shown here is derived from an EMBL/GenBank/DDBJ whole genome shotgun (WGS) entry which is preliminary data.</text>
</comment>
<feature type="chain" id="PRO_5021306543" evidence="2">
    <location>
        <begin position="24"/>
        <end position="159"/>
    </location>
</feature>
<evidence type="ECO:0000256" key="1">
    <source>
        <dbReference type="SAM" id="MobiDB-lite"/>
    </source>
</evidence>
<organism evidence="3 4">
    <name type="scientific">Liparis tanakae</name>
    <name type="common">Tanaka's snailfish</name>
    <dbReference type="NCBI Taxonomy" id="230148"/>
    <lineage>
        <taxon>Eukaryota</taxon>
        <taxon>Metazoa</taxon>
        <taxon>Chordata</taxon>
        <taxon>Craniata</taxon>
        <taxon>Vertebrata</taxon>
        <taxon>Euteleostomi</taxon>
        <taxon>Actinopterygii</taxon>
        <taxon>Neopterygii</taxon>
        <taxon>Teleostei</taxon>
        <taxon>Neoteleostei</taxon>
        <taxon>Acanthomorphata</taxon>
        <taxon>Eupercaria</taxon>
        <taxon>Perciformes</taxon>
        <taxon>Cottioidei</taxon>
        <taxon>Cottales</taxon>
        <taxon>Liparidae</taxon>
        <taxon>Liparis</taxon>
    </lineage>
</organism>
<feature type="compositionally biased region" description="Basic and acidic residues" evidence="1">
    <location>
        <begin position="70"/>
        <end position="87"/>
    </location>
</feature>
<evidence type="ECO:0000256" key="2">
    <source>
        <dbReference type="SAM" id="SignalP"/>
    </source>
</evidence>
<evidence type="ECO:0000313" key="4">
    <source>
        <dbReference type="Proteomes" id="UP000314294"/>
    </source>
</evidence>
<proteinExistence type="predicted"/>
<dbReference type="AlphaFoldDB" id="A0A4Z2GT64"/>
<feature type="compositionally biased region" description="Low complexity" evidence="1">
    <location>
        <begin position="105"/>
        <end position="116"/>
    </location>
</feature>
<dbReference type="EMBL" id="SRLO01000432">
    <property type="protein sequence ID" value="TNN56295.1"/>
    <property type="molecule type" value="Genomic_DNA"/>
</dbReference>
<sequence length="159" mass="16972">MTLWDAGWRWLLSFPGVDVLSLALDLGPGFPAPSWLSTSDVLPEELFCRDAGKEGERVKDEGLERDVVETTESRGAEVNHAAADIHRQASGPPIQHGLVVHYRSSESGSESSAGSSGSSGGSNRAVFNGKYRSSLGEYLPCTTHQGKHIQRGASSQGAY</sequence>
<reference evidence="3 4" key="1">
    <citation type="submission" date="2019-03" db="EMBL/GenBank/DDBJ databases">
        <title>First draft genome of Liparis tanakae, snailfish: a comprehensive survey of snailfish specific genes.</title>
        <authorList>
            <person name="Kim W."/>
            <person name="Song I."/>
            <person name="Jeong J.-H."/>
            <person name="Kim D."/>
            <person name="Kim S."/>
            <person name="Ryu S."/>
            <person name="Song J.Y."/>
            <person name="Lee S.K."/>
        </authorList>
    </citation>
    <scope>NUCLEOTIDE SEQUENCE [LARGE SCALE GENOMIC DNA]</scope>
    <source>
        <tissue evidence="3">Muscle</tissue>
    </source>
</reference>
<feature type="signal peptide" evidence="2">
    <location>
        <begin position="1"/>
        <end position="23"/>
    </location>
</feature>
<accession>A0A4Z2GT64</accession>
<feature type="region of interest" description="Disordered" evidence="1">
    <location>
        <begin position="70"/>
        <end position="125"/>
    </location>
</feature>
<protein>
    <submittedName>
        <fullName evidence="3">Uncharacterized protein</fullName>
    </submittedName>
</protein>
<gene>
    <name evidence="3" type="ORF">EYF80_033501</name>
</gene>
<keyword evidence="2" id="KW-0732">Signal</keyword>
<keyword evidence="4" id="KW-1185">Reference proteome</keyword>